<feature type="compositionally biased region" description="Basic and acidic residues" evidence="1">
    <location>
        <begin position="143"/>
        <end position="162"/>
    </location>
</feature>
<evidence type="ECO:0000313" key="3">
    <source>
        <dbReference type="EMBL" id="KAF7546236.1"/>
    </source>
</evidence>
<evidence type="ECO:0000256" key="2">
    <source>
        <dbReference type="SAM" id="Phobius"/>
    </source>
</evidence>
<comment type="caution">
    <text evidence="3">The sequence shown here is derived from an EMBL/GenBank/DDBJ whole genome shotgun (WGS) entry which is preliminary data.</text>
</comment>
<keyword evidence="2" id="KW-0472">Membrane</keyword>
<proteinExistence type="predicted"/>
<keyword evidence="2" id="KW-1133">Transmembrane helix</keyword>
<feature type="region of interest" description="Disordered" evidence="1">
    <location>
        <begin position="124"/>
        <end position="162"/>
    </location>
</feature>
<dbReference type="AlphaFoldDB" id="A0A9P5H6Q4"/>
<reference evidence="3" key="1">
    <citation type="submission" date="2020-03" db="EMBL/GenBank/DDBJ databases">
        <title>Draft Genome Sequence of Cylindrodendrum hubeiense.</title>
        <authorList>
            <person name="Buettner E."/>
            <person name="Kellner H."/>
        </authorList>
    </citation>
    <scope>NUCLEOTIDE SEQUENCE</scope>
    <source>
        <strain evidence="3">IHI 201604</strain>
    </source>
</reference>
<dbReference type="Proteomes" id="UP000722485">
    <property type="component" value="Unassembled WGS sequence"/>
</dbReference>
<sequence length="162" mass="18799">MATFAKWTLLQRRADDTDVDDENWEYLSDDGRDIPWWYSETGVIVKWTVFITLTVLFMVWVIGGYMHAKSRLKKGLPLLAYHRCLVSRRVRAQHDPSYQYPQPAYYPPPNGYQMYNMPPPVYDPSRPPVYEPPAGGTKIDPMQARHSESPTATTDRRASMSR</sequence>
<dbReference type="OrthoDB" id="5400539at2759"/>
<gene>
    <name evidence="3" type="ORF">G7Z17_g8587</name>
</gene>
<evidence type="ECO:0000313" key="4">
    <source>
        <dbReference type="Proteomes" id="UP000722485"/>
    </source>
</evidence>
<protein>
    <submittedName>
        <fullName evidence="3">Uncharacterized protein</fullName>
    </submittedName>
</protein>
<organism evidence="3 4">
    <name type="scientific">Cylindrodendrum hubeiense</name>
    <dbReference type="NCBI Taxonomy" id="595255"/>
    <lineage>
        <taxon>Eukaryota</taxon>
        <taxon>Fungi</taxon>
        <taxon>Dikarya</taxon>
        <taxon>Ascomycota</taxon>
        <taxon>Pezizomycotina</taxon>
        <taxon>Sordariomycetes</taxon>
        <taxon>Hypocreomycetidae</taxon>
        <taxon>Hypocreales</taxon>
        <taxon>Nectriaceae</taxon>
        <taxon>Cylindrodendrum</taxon>
    </lineage>
</organism>
<accession>A0A9P5H6Q4</accession>
<feature type="transmembrane region" description="Helical" evidence="2">
    <location>
        <begin position="44"/>
        <end position="66"/>
    </location>
</feature>
<name>A0A9P5H6Q4_9HYPO</name>
<dbReference type="InterPro" id="IPR020999">
    <property type="entry name" value="Chitin_synth_reg_RCR"/>
</dbReference>
<evidence type="ECO:0000256" key="1">
    <source>
        <dbReference type="SAM" id="MobiDB-lite"/>
    </source>
</evidence>
<dbReference type="EMBL" id="JAANBB010000221">
    <property type="protein sequence ID" value="KAF7546236.1"/>
    <property type="molecule type" value="Genomic_DNA"/>
</dbReference>
<keyword evidence="4" id="KW-1185">Reference proteome</keyword>
<dbReference type="Pfam" id="PF12273">
    <property type="entry name" value="RCR"/>
    <property type="match status" value="1"/>
</dbReference>
<keyword evidence="2" id="KW-0812">Transmembrane</keyword>